<evidence type="ECO:0000256" key="2">
    <source>
        <dbReference type="ARBA" id="ARBA00009045"/>
    </source>
</evidence>
<evidence type="ECO:0000256" key="5">
    <source>
        <dbReference type="ARBA" id="ARBA00022801"/>
    </source>
</evidence>
<evidence type="ECO:0000313" key="10">
    <source>
        <dbReference type="EMBL" id="CAL5220092.1"/>
    </source>
</evidence>
<gene>
    <name evidence="10" type="primary">g2043</name>
    <name evidence="10" type="ORF">VP750_LOCUS1751</name>
</gene>
<keyword evidence="7 8" id="KW-0472">Membrane</keyword>
<protein>
    <submittedName>
        <fullName evidence="10">G2043 protein</fullName>
    </submittedName>
</protein>
<feature type="domain" description="Peptidase S54 rhomboid" evidence="9">
    <location>
        <begin position="50"/>
        <end position="199"/>
    </location>
</feature>
<evidence type="ECO:0000259" key="9">
    <source>
        <dbReference type="Pfam" id="PF01694"/>
    </source>
</evidence>
<keyword evidence="3" id="KW-0645">Protease</keyword>
<evidence type="ECO:0000256" key="3">
    <source>
        <dbReference type="ARBA" id="ARBA00022670"/>
    </source>
</evidence>
<dbReference type="PANTHER" id="PTHR43066">
    <property type="entry name" value="RHOMBOID-RELATED PROTEIN"/>
    <property type="match status" value="1"/>
</dbReference>
<evidence type="ECO:0000256" key="8">
    <source>
        <dbReference type="SAM" id="Phobius"/>
    </source>
</evidence>
<feature type="transmembrane region" description="Helical" evidence="8">
    <location>
        <begin position="93"/>
        <end position="115"/>
    </location>
</feature>
<dbReference type="PANTHER" id="PTHR43066:SF1">
    <property type="entry name" value="RHOMBOID PROTEIN 2"/>
    <property type="match status" value="1"/>
</dbReference>
<keyword evidence="4 8" id="KW-0812">Transmembrane</keyword>
<dbReference type="InterPro" id="IPR022764">
    <property type="entry name" value="Peptidase_S54_rhomboid_dom"/>
</dbReference>
<evidence type="ECO:0000256" key="7">
    <source>
        <dbReference type="ARBA" id="ARBA00023136"/>
    </source>
</evidence>
<keyword evidence="11" id="KW-1185">Reference proteome</keyword>
<sequence length="263" mass="28641">MGQSIFIQALGRPATTVTCAMLGGIYGYITAKGIGYDQVGLSHEKTLGRWEIWRIVTAQLSHVELLHLLFNLTTLWSIGDFEASDGFAAKGGVAYYVQMSTILLLLSGVVTLALYHVLGVLLKREQYLSVTTVGYSAVIFGWMTILAVSGSASFSVFGFGNIPMYLTPFASLVLTSIIIPRASFIGHLSGILVGFLVATEVLDWLTLWWLASLLAWAAAFGVYHMVRTGRLDVPWLRMLHQDSGDIETGSPAVHIVGGVLERR</sequence>
<comment type="similarity">
    <text evidence="2">Belongs to the peptidase S54 family.</text>
</comment>
<feature type="transmembrane region" description="Helical" evidence="8">
    <location>
        <begin position="208"/>
        <end position="226"/>
    </location>
</feature>
<name>A0ABP1FRD1_9CHLO</name>
<dbReference type="SUPFAM" id="SSF144091">
    <property type="entry name" value="Rhomboid-like"/>
    <property type="match status" value="1"/>
</dbReference>
<dbReference type="Pfam" id="PF01694">
    <property type="entry name" value="Rhomboid"/>
    <property type="match status" value="1"/>
</dbReference>
<dbReference type="Proteomes" id="UP001497392">
    <property type="component" value="Unassembled WGS sequence"/>
</dbReference>
<organism evidence="10 11">
    <name type="scientific">Coccomyxa viridis</name>
    <dbReference type="NCBI Taxonomy" id="1274662"/>
    <lineage>
        <taxon>Eukaryota</taxon>
        <taxon>Viridiplantae</taxon>
        <taxon>Chlorophyta</taxon>
        <taxon>core chlorophytes</taxon>
        <taxon>Trebouxiophyceae</taxon>
        <taxon>Trebouxiophyceae incertae sedis</taxon>
        <taxon>Coccomyxaceae</taxon>
        <taxon>Coccomyxa</taxon>
    </lineage>
</organism>
<reference evidence="10 11" key="1">
    <citation type="submission" date="2024-06" db="EMBL/GenBank/DDBJ databases">
        <authorList>
            <person name="Kraege A."/>
            <person name="Thomma B."/>
        </authorList>
    </citation>
    <scope>NUCLEOTIDE SEQUENCE [LARGE SCALE GENOMIC DNA]</scope>
</reference>
<comment type="caution">
    <text evidence="10">The sequence shown here is derived from an EMBL/GenBank/DDBJ whole genome shotgun (WGS) entry which is preliminary data.</text>
</comment>
<feature type="transmembrane region" description="Helical" evidence="8">
    <location>
        <begin position="127"/>
        <end position="148"/>
    </location>
</feature>
<evidence type="ECO:0000313" key="11">
    <source>
        <dbReference type="Proteomes" id="UP001497392"/>
    </source>
</evidence>
<evidence type="ECO:0000256" key="6">
    <source>
        <dbReference type="ARBA" id="ARBA00022989"/>
    </source>
</evidence>
<comment type="subcellular location">
    <subcellularLocation>
        <location evidence="1">Membrane</location>
        <topology evidence="1">Multi-pass membrane protein</topology>
    </subcellularLocation>
</comment>
<feature type="transmembrane region" description="Helical" evidence="8">
    <location>
        <begin position="184"/>
        <end position="202"/>
    </location>
</feature>
<dbReference type="InterPro" id="IPR035952">
    <property type="entry name" value="Rhomboid-like_sf"/>
</dbReference>
<accession>A0ABP1FRD1</accession>
<evidence type="ECO:0000256" key="4">
    <source>
        <dbReference type="ARBA" id="ARBA00022692"/>
    </source>
</evidence>
<keyword evidence="6 8" id="KW-1133">Transmembrane helix</keyword>
<proteinExistence type="inferred from homology"/>
<dbReference type="EMBL" id="CAXHTA020000003">
    <property type="protein sequence ID" value="CAL5220092.1"/>
    <property type="molecule type" value="Genomic_DNA"/>
</dbReference>
<keyword evidence="5" id="KW-0378">Hydrolase</keyword>
<dbReference type="Gene3D" id="1.20.1540.10">
    <property type="entry name" value="Rhomboid-like"/>
    <property type="match status" value="1"/>
</dbReference>
<evidence type="ECO:0000256" key="1">
    <source>
        <dbReference type="ARBA" id="ARBA00004141"/>
    </source>
</evidence>